<evidence type="ECO:0000313" key="2">
    <source>
        <dbReference type="Proteomes" id="UP000027491"/>
    </source>
</evidence>
<dbReference type="EMBL" id="KJ567043">
    <property type="protein sequence ID" value="AID58834.1"/>
    <property type="molecule type" value="Genomic_DNA"/>
</dbReference>
<name>A0A068F2C8_9CAUD</name>
<dbReference type="RefSeq" id="YP_009124757.1">
    <property type="nucleotide sequence ID" value="NC_026590.1"/>
</dbReference>
<evidence type="ECO:0000313" key="1">
    <source>
        <dbReference type="EMBL" id="AID58834.1"/>
    </source>
</evidence>
<organism evidence="1 2">
    <name type="scientific">Mycobacterium phage Gaia</name>
    <dbReference type="NCBI Taxonomy" id="1486472"/>
    <lineage>
        <taxon>Viruses</taxon>
        <taxon>Duplodnaviria</taxon>
        <taxon>Heunggongvirae</taxon>
        <taxon>Uroviricota</taxon>
        <taxon>Caudoviricetes</taxon>
        <taxon>Gaiavirus</taxon>
        <taxon>Gaiavirus gaia</taxon>
    </lineage>
</organism>
<gene>
    <name evidence="1" type="primary">14</name>
    <name evidence="1" type="ORF">PBI_GAIA_14</name>
</gene>
<sequence>MRTRTLEVIAPITPDMEVDVLRWLNRESFEIMAEDRGLMVIDYIETELDPKTISRESRELMPDARWVEFKVVCKYQPEIEELLNQHLGRQDD</sequence>
<keyword evidence="2" id="KW-1185">Reference proteome</keyword>
<protein>
    <submittedName>
        <fullName evidence="1">Minor tail protein</fullName>
    </submittedName>
</protein>
<dbReference type="Proteomes" id="UP000027491">
    <property type="component" value="Segment"/>
</dbReference>
<dbReference type="OrthoDB" id="21068at10239"/>
<proteinExistence type="predicted"/>
<dbReference type="KEGG" id="vg:23679520"/>
<dbReference type="GeneID" id="23679520"/>
<accession>A0A068F2C8</accession>
<reference evidence="1 2" key="1">
    <citation type="submission" date="2014-03" db="EMBL/GenBank/DDBJ databases">
        <authorList>
            <person name="Yoder B.A."/>
            <person name="Colicchio M.A."/>
            <person name="Schafer C.E."/>
            <person name="Abrahim M.R."/>
            <person name="Adkins N.L."/>
            <person name="Burke K.A."/>
            <person name="Churilla B.M."/>
            <person name="Cohen K.L."/>
            <person name="Fasoranti T.O."/>
            <person name="Genkil J.S."/>
            <person name="Kramer Z.J."/>
            <person name="Prout A.K."/>
            <person name="Schwarz A.G."/>
            <person name="Tish M."/>
            <person name="Vispute N."/>
            <person name="Wilkes K.E."/>
            <person name="Williams C.R."/>
            <person name="Xiao X."/>
            <person name="Yu V.J."/>
            <person name="Lapin J.S."/>
            <person name="Ott C.T."/>
            <person name="Walburn T.D."/>
            <person name="Bradley K.W."/>
            <person name="Clarke D.Q."/>
            <person name="Lewis M.F."/>
            <person name="Barker L.P."/>
            <person name="Bailey C."/>
            <person name="Asai D.J."/>
            <person name="Bowman C.A."/>
            <person name="Russell D.A."/>
            <person name="Pope W.H."/>
            <person name="Jacobs-Sera D."/>
            <person name="Hendrix R.W."/>
            <person name="Hatfull G.F."/>
        </authorList>
    </citation>
    <scope>NUCLEOTIDE SEQUENCE [LARGE SCALE GENOMIC DNA]</scope>
</reference>